<feature type="transmembrane region" description="Helical" evidence="8">
    <location>
        <begin position="195"/>
        <end position="216"/>
    </location>
</feature>
<name>A0ABU1DKS5_9HYPH</name>
<comment type="caution">
    <text evidence="10">The sequence shown here is derived from an EMBL/GenBank/DDBJ whole genome shotgun (WGS) entry which is preliminary data.</text>
</comment>
<evidence type="ECO:0000256" key="8">
    <source>
        <dbReference type="SAM" id="Phobius"/>
    </source>
</evidence>
<keyword evidence="3 8" id="KW-0812">Transmembrane</keyword>
<dbReference type="PANTHER" id="PTHR45755:SF4">
    <property type="entry name" value="ZINC TRANSPORTER 7"/>
    <property type="match status" value="1"/>
</dbReference>
<dbReference type="EMBL" id="JADBEO010000068">
    <property type="protein sequence ID" value="MDR4308729.1"/>
    <property type="molecule type" value="Genomic_DNA"/>
</dbReference>
<dbReference type="RefSeq" id="WP_309394725.1">
    <property type="nucleotide sequence ID" value="NZ_JADBEO010000068.1"/>
</dbReference>
<evidence type="ECO:0000256" key="7">
    <source>
        <dbReference type="SAM" id="MobiDB-lite"/>
    </source>
</evidence>
<dbReference type="InterPro" id="IPR045316">
    <property type="entry name" value="Msc2-like"/>
</dbReference>
<sequence>MHQSRHAAMFRHEHRFLGEDHAENARRTIWVVVITAVTMVVEIAAGWAYGSMALLADGFHMATHAGAIGVAALAYRIAARRAKDPRFAMGAGKVGDLAGFANAIVLGVVSIAIAWESLSRLASPQPVAYAEATVVAVLGLAVNILSAALLGGGHGHGHVDGGHGQVDHHGHHHGHSHDHHHGHDDRNLRGAYLHVLADALTSVVAIAGLAAGWALGWSWMDPAVGVLGALMIASWAISLARDTARTLVDAPPDARLEKAIRERLETGDVVVSDLHLWRVGPGNVAAIVSLVTHDPREPAAYKAKLAGLAPLAHVTVEVNRCPGERCAAA</sequence>
<dbReference type="Pfam" id="PF01545">
    <property type="entry name" value="Cation_efflux"/>
    <property type="match status" value="1"/>
</dbReference>
<feature type="transmembrane region" description="Helical" evidence="8">
    <location>
        <begin position="29"/>
        <end position="49"/>
    </location>
</feature>
<keyword evidence="2" id="KW-0813">Transport</keyword>
<evidence type="ECO:0000256" key="2">
    <source>
        <dbReference type="ARBA" id="ARBA00022448"/>
    </source>
</evidence>
<dbReference type="NCBIfam" id="NF033827">
    <property type="entry name" value="CDF_efflux_DmeF"/>
    <property type="match status" value="1"/>
</dbReference>
<keyword evidence="11" id="KW-1185">Reference proteome</keyword>
<evidence type="ECO:0000256" key="6">
    <source>
        <dbReference type="ARBA" id="ARBA00023136"/>
    </source>
</evidence>
<dbReference type="Gene3D" id="1.20.1510.10">
    <property type="entry name" value="Cation efflux protein transmembrane domain"/>
    <property type="match status" value="1"/>
</dbReference>
<reference evidence="10" key="1">
    <citation type="submission" date="2020-10" db="EMBL/GenBank/DDBJ databases">
        <authorList>
            <person name="Abbas A."/>
            <person name="Razzaq R."/>
            <person name="Waqas M."/>
            <person name="Abbas N."/>
            <person name="Nielsen T.K."/>
            <person name="Hansen L.H."/>
            <person name="Hussain S."/>
            <person name="Shahid M."/>
        </authorList>
    </citation>
    <scope>NUCLEOTIDE SEQUENCE</scope>
    <source>
        <strain evidence="10">S14</strain>
    </source>
</reference>
<accession>A0ABU1DKS5</accession>
<dbReference type="InterPro" id="IPR027469">
    <property type="entry name" value="Cation_efflux_TMD_sf"/>
</dbReference>
<dbReference type="SUPFAM" id="SSF161111">
    <property type="entry name" value="Cation efflux protein transmembrane domain-like"/>
    <property type="match status" value="1"/>
</dbReference>
<keyword evidence="6 8" id="KW-0472">Membrane</keyword>
<feature type="compositionally biased region" description="Basic and acidic residues" evidence="7">
    <location>
        <begin position="159"/>
        <end position="168"/>
    </location>
</feature>
<evidence type="ECO:0000313" key="11">
    <source>
        <dbReference type="Proteomes" id="UP001181622"/>
    </source>
</evidence>
<feature type="transmembrane region" description="Helical" evidence="8">
    <location>
        <begin position="222"/>
        <end position="240"/>
    </location>
</feature>
<dbReference type="InterPro" id="IPR058533">
    <property type="entry name" value="Cation_efflux_TM"/>
</dbReference>
<evidence type="ECO:0000256" key="1">
    <source>
        <dbReference type="ARBA" id="ARBA00004141"/>
    </source>
</evidence>
<evidence type="ECO:0000259" key="9">
    <source>
        <dbReference type="Pfam" id="PF01545"/>
    </source>
</evidence>
<evidence type="ECO:0000256" key="5">
    <source>
        <dbReference type="ARBA" id="ARBA00023065"/>
    </source>
</evidence>
<comment type="subcellular location">
    <subcellularLocation>
        <location evidence="1">Membrane</location>
        <topology evidence="1">Multi-pass membrane protein</topology>
    </subcellularLocation>
</comment>
<gene>
    <name evidence="10" type="primary">dmeF</name>
    <name evidence="10" type="ORF">IHQ68_19080</name>
</gene>
<protein>
    <submittedName>
        <fullName evidence="10">CDF family Co(II)/Ni(II) efflux transporter DmeF</fullName>
    </submittedName>
</protein>
<dbReference type="Proteomes" id="UP001181622">
    <property type="component" value="Unassembled WGS sequence"/>
</dbReference>
<feature type="transmembrane region" description="Helical" evidence="8">
    <location>
        <begin position="61"/>
        <end position="77"/>
    </location>
</feature>
<organism evidence="10 11">
    <name type="scientific">Chelatococcus sambhunathii</name>
    <dbReference type="NCBI Taxonomy" id="363953"/>
    <lineage>
        <taxon>Bacteria</taxon>
        <taxon>Pseudomonadati</taxon>
        <taxon>Pseudomonadota</taxon>
        <taxon>Alphaproteobacteria</taxon>
        <taxon>Hyphomicrobiales</taxon>
        <taxon>Chelatococcaceae</taxon>
        <taxon>Chelatococcus</taxon>
    </lineage>
</organism>
<feature type="domain" description="Cation efflux protein transmembrane" evidence="9">
    <location>
        <begin position="31"/>
        <end position="248"/>
    </location>
</feature>
<keyword evidence="4 8" id="KW-1133">Transmembrane helix</keyword>
<dbReference type="NCBIfam" id="TIGR01297">
    <property type="entry name" value="CDF"/>
    <property type="match status" value="1"/>
</dbReference>
<feature type="compositionally biased region" description="Basic residues" evidence="7">
    <location>
        <begin position="169"/>
        <end position="180"/>
    </location>
</feature>
<evidence type="ECO:0000256" key="3">
    <source>
        <dbReference type="ARBA" id="ARBA00022692"/>
    </source>
</evidence>
<feature type="region of interest" description="Disordered" evidence="7">
    <location>
        <begin position="159"/>
        <end position="184"/>
    </location>
</feature>
<proteinExistence type="predicted"/>
<evidence type="ECO:0000256" key="4">
    <source>
        <dbReference type="ARBA" id="ARBA00022989"/>
    </source>
</evidence>
<feature type="transmembrane region" description="Helical" evidence="8">
    <location>
        <begin position="127"/>
        <end position="150"/>
    </location>
</feature>
<keyword evidence="5" id="KW-0406">Ion transport</keyword>
<feature type="transmembrane region" description="Helical" evidence="8">
    <location>
        <begin position="97"/>
        <end position="115"/>
    </location>
</feature>
<evidence type="ECO:0000313" key="10">
    <source>
        <dbReference type="EMBL" id="MDR4308729.1"/>
    </source>
</evidence>
<dbReference type="InterPro" id="IPR002524">
    <property type="entry name" value="Cation_efflux"/>
</dbReference>
<dbReference type="PANTHER" id="PTHR45755">
    <property type="match status" value="1"/>
</dbReference>